<proteinExistence type="predicted"/>
<dbReference type="RefSeq" id="WP_174861279.1">
    <property type="nucleotide sequence ID" value="NZ_BIFH01000013.1"/>
</dbReference>
<evidence type="ECO:0000256" key="1">
    <source>
        <dbReference type="SAM" id="MobiDB-lite"/>
    </source>
</evidence>
<dbReference type="AlphaFoldDB" id="A0A401YD68"/>
<name>A0A401YD68_9ACTN</name>
<keyword evidence="2" id="KW-1133">Transmembrane helix</keyword>
<dbReference type="Proteomes" id="UP000286931">
    <property type="component" value="Unassembled WGS sequence"/>
</dbReference>
<feature type="chain" id="PRO_5019351057" evidence="3">
    <location>
        <begin position="24"/>
        <end position="504"/>
    </location>
</feature>
<dbReference type="EMBL" id="BIFH01000013">
    <property type="protein sequence ID" value="GCD92512.1"/>
    <property type="molecule type" value="Genomic_DNA"/>
</dbReference>
<sequence>MRPRALPACSAAAAALAVTLAIAPEGSLPGPMAHGTGQSGSATEMAGGCRDVAVVRPAGTAQDPDTRTHTIGFAVDPEARERSACVARASGAMYADAPDPAAPGRELAPMTRRTLRGYEPTGVAVQGGPDPARAAVLAPGNYLDEMTDKEVGYYSVDVPAGYTAYVSGTTVSKVKGLEALDVKQLGERGTSFCKTDTGLDQNLSKVVTASVRWTASGEGGNGCARPGRQVFSVTRRGTGPPVPLELQVMLEPQALDRGPAEGGIAQYTEPGGPDRPAPGGGSFASAASLPGSGHYTDTIAPGEWVFYRVRLDWGQSLSFQTRVGGGKEIVGVQTHFYNPVREQLAQDAWGVHDTEHIFAKGVDPFATRPVRFLNRSDRQQEVADMLPGWYYIAVAAQGEGESRSLAVDVSVAGTKESGPTYAQSTQPLDSARESKPPAGGTPSTGNPASKGPIRPEHDLVHSSAKDDESGAFGSPLLWAGLPAALLLGAGMTVLFLRRRGSRRT</sequence>
<keyword evidence="2" id="KW-0812">Transmembrane</keyword>
<evidence type="ECO:0000313" key="4">
    <source>
        <dbReference type="EMBL" id="GCD92512.1"/>
    </source>
</evidence>
<feature type="transmembrane region" description="Helical" evidence="2">
    <location>
        <begin position="476"/>
        <end position="496"/>
    </location>
</feature>
<comment type="caution">
    <text evidence="4">The sequence shown here is derived from an EMBL/GenBank/DDBJ whole genome shotgun (WGS) entry which is preliminary data.</text>
</comment>
<keyword evidence="2" id="KW-0472">Membrane</keyword>
<feature type="compositionally biased region" description="Basic and acidic residues" evidence="1">
    <location>
        <begin position="453"/>
        <end position="467"/>
    </location>
</feature>
<feature type="region of interest" description="Disordered" evidence="1">
    <location>
        <begin position="415"/>
        <end position="467"/>
    </location>
</feature>
<evidence type="ECO:0000313" key="5">
    <source>
        <dbReference type="Proteomes" id="UP000286931"/>
    </source>
</evidence>
<evidence type="ECO:0000256" key="2">
    <source>
        <dbReference type="SAM" id="Phobius"/>
    </source>
</evidence>
<evidence type="ECO:0000256" key="3">
    <source>
        <dbReference type="SAM" id="SignalP"/>
    </source>
</evidence>
<feature type="signal peptide" evidence="3">
    <location>
        <begin position="1"/>
        <end position="23"/>
    </location>
</feature>
<feature type="region of interest" description="Disordered" evidence="1">
    <location>
        <begin position="261"/>
        <end position="285"/>
    </location>
</feature>
<keyword evidence="5" id="KW-1185">Reference proteome</keyword>
<protein>
    <submittedName>
        <fullName evidence="4">Uncharacterized protein</fullName>
    </submittedName>
</protein>
<reference evidence="4 5" key="1">
    <citation type="submission" date="2018-12" db="EMBL/GenBank/DDBJ databases">
        <title>Draft genome sequence of Embleya hyalina NBRC 13850T.</title>
        <authorList>
            <person name="Komaki H."/>
            <person name="Hosoyama A."/>
            <person name="Kimura A."/>
            <person name="Ichikawa N."/>
            <person name="Tamura T."/>
        </authorList>
    </citation>
    <scope>NUCLEOTIDE SEQUENCE [LARGE SCALE GENOMIC DNA]</scope>
    <source>
        <strain evidence="4 5">NBRC 13850</strain>
    </source>
</reference>
<keyword evidence="3" id="KW-0732">Signal</keyword>
<organism evidence="4 5">
    <name type="scientific">Embleya hyalina</name>
    <dbReference type="NCBI Taxonomy" id="516124"/>
    <lineage>
        <taxon>Bacteria</taxon>
        <taxon>Bacillati</taxon>
        <taxon>Actinomycetota</taxon>
        <taxon>Actinomycetes</taxon>
        <taxon>Kitasatosporales</taxon>
        <taxon>Streptomycetaceae</taxon>
        <taxon>Embleya</taxon>
    </lineage>
</organism>
<accession>A0A401YD68</accession>
<gene>
    <name evidence="4" type="ORF">EHYA_00150</name>
</gene>